<protein>
    <submittedName>
        <fullName evidence="2">Uncharacterized protein</fullName>
    </submittedName>
</protein>
<feature type="compositionally biased region" description="Basic and acidic residues" evidence="1">
    <location>
        <begin position="600"/>
        <end position="613"/>
    </location>
</feature>
<name>A0A0G4HRX2_9ALVE</name>
<organism evidence="2">
    <name type="scientific">Chromera velia CCMP2878</name>
    <dbReference type="NCBI Taxonomy" id="1169474"/>
    <lineage>
        <taxon>Eukaryota</taxon>
        <taxon>Sar</taxon>
        <taxon>Alveolata</taxon>
        <taxon>Colpodellida</taxon>
        <taxon>Chromeraceae</taxon>
        <taxon>Chromera</taxon>
    </lineage>
</organism>
<dbReference type="AlphaFoldDB" id="A0A0G4HRX2"/>
<evidence type="ECO:0000313" key="2">
    <source>
        <dbReference type="EMBL" id="CEM47095.1"/>
    </source>
</evidence>
<dbReference type="VEuPathDB" id="CryptoDB:Cvel_30812"/>
<reference evidence="2" key="1">
    <citation type="submission" date="2014-11" db="EMBL/GenBank/DDBJ databases">
        <authorList>
            <person name="Otto D Thomas"/>
            <person name="Naeem Raeece"/>
        </authorList>
    </citation>
    <scope>NUCLEOTIDE SEQUENCE</scope>
</reference>
<evidence type="ECO:0000256" key="1">
    <source>
        <dbReference type="SAM" id="MobiDB-lite"/>
    </source>
</evidence>
<dbReference type="EMBL" id="CDMZ01003642">
    <property type="protein sequence ID" value="CEM47095.1"/>
    <property type="molecule type" value="Genomic_DNA"/>
</dbReference>
<feature type="region of interest" description="Disordered" evidence="1">
    <location>
        <begin position="589"/>
        <end position="653"/>
    </location>
</feature>
<feature type="compositionally biased region" description="Basic and acidic residues" evidence="1">
    <location>
        <begin position="441"/>
        <end position="458"/>
    </location>
</feature>
<sequence>MFMESCVSSNPALTVPEVVSDVSRELSKRSDVIEAVAAGHDVFFLTALDDAFDAVSRSRRRRAAERLLCTRRDTGTDSSTEREVCELLRLLIACLPVIGRPDPAVGGHEGPVEKLIETISRLPRWYLPVGGEELRLRKGVLAILRELLTLEQKQTGTNTEHPQSVQECAKLLRLAGLQRAYSVLMGLLMKFHKAKEKPLTDPHLPARIVSAKRDFLSTPEGQQAVAFWTQVAASETDNGHQESKPQLVPFFAFPSGHGEVWGMPEPPSGLTQLQQDWEEVAPLIRRALQLCPPHLLSGSVEKLWSLLQSAVARNGSRASNDCLPNSAVWVQFCPMTLAEEAPLCPPSPLPPERGGGGLSLLWEREREAVNETDGDFTCIETSMPVPFPAASFQSVGTLETPPDPQSVGIVQSELPSLKLKRRSPLKLLECVDLDWEGEEGTHADHAEGAGGRKGEKGLSLETGGSTERESCAASLIEGPSRVPELFSASASMSHGVGSWGDTLHGCGYGGDCMKQVSLLHGPSTCSGGSSPLSAMTPSGIVGGPLMAFQEGGWGHGLAQQPAPPSAAESVSAPSVDVGEASCLRLWLSGGDSGEKEEEAEFKMEEKQKERESSETVGAMSGAAGMQGERGEEKEERNGVDKVPPSSYQQTDGVPPHVQWDTNHSRWLLKLPVECLIERGEGGKRRSGFVGKRLSDWTAVGGEGKLQQFCLAFPSRPSLRKTLQESAGDGVSASESSPSFSASACVSRESALGADFASAMALAASHLSSHESRPLYSRCVRTVEEIPQPVANPFLTATQCALSPEFEENLQVLKGLLHKYSLEWRVGGCVSLGWNEISLCWEARVLIIPKKSPERDTHSVRRRPVTVARGDEGNLWEWRREVSYPHDPQTLAPSLASMIAWLRPQCEKLVATHE</sequence>
<feature type="compositionally biased region" description="Basic and acidic residues" evidence="1">
    <location>
        <begin position="628"/>
        <end position="639"/>
    </location>
</feature>
<feature type="region of interest" description="Disordered" evidence="1">
    <location>
        <begin position="441"/>
        <end position="466"/>
    </location>
</feature>
<accession>A0A0G4HRX2</accession>
<proteinExistence type="predicted"/>
<gene>
    <name evidence="2" type="ORF">Cvel_30812</name>
</gene>